<dbReference type="AlphaFoldDB" id="A0A834ZDE3"/>
<dbReference type="GO" id="GO:0005829">
    <property type="term" value="C:cytosol"/>
    <property type="evidence" value="ECO:0007669"/>
    <property type="project" value="TreeGrafter"/>
</dbReference>
<keyword evidence="5" id="KW-1185">Reference proteome</keyword>
<dbReference type="PANTHER" id="PTHR33346:SF42">
    <property type="entry name" value="DEHYDRIN XERO 1"/>
    <property type="match status" value="1"/>
</dbReference>
<feature type="compositionally biased region" description="Basic and acidic residues" evidence="3">
    <location>
        <begin position="151"/>
        <end position="168"/>
    </location>
</feature>
<feature type="compositionally biased region" description="Gly residues" evidence="3">
    <location>
        <begin position="28"/>
        <end position="55"/>
    </location>
</feature>
<dbReference type="InterPro" id="IPR030513">
    <property type="entry name" value="Dehydrin_CS"/>
</dbReference>
<comment type="similarity">
    <text evidence="1 2">Belongs to the plant dehydrin family.</text>
</comment>
<evidence type="ECO:0000256" key="1">
    <source>
        <dbReference type="ARBA" id="ARBA00008403"/>
    </source>
</evidence>
<name>A0A834ZDE3_TETSI</name>
<dbReference type="GO" id="GO:0009414">
    <property type="term" value="P:response to water deprivation"/>
    <property type="evidence" value="ECO:0007669"/>
    <property type="project" value="TreeGrafter"/>
</dbReference>
<sequence length="168" mass="16904">MSDMRDEYGNPVRQTGTTGAHGTTPGTGMQGGGGYGKTTGTGMHGGGGPGTGTDMGGQYQPQKQHGVSDEVRRSGSGSSSSSEDDGEGGRRKKKGLKGKIMGKLPGGGHKDEQMQTTNPGGYGATKQGGHGGTTQGGLGGPTQGGYGADQNQDKGMMDKIKEKLPGHH</sequence>
<dbReference type="Proteomes" id="UP000655225">
    <property type="component" value="Unassembled WGS sequence"/>
</dbReference>
<dbReference type="GO" id="GO:0009737">
    <property type="term" value="P:response to abscisic acid"/>
    <property type="evidence" value="ECO:0007669"/>
    <property type="project" value="TreeGrafter"/>
</dbReference>
<dbReference type="InterPro" id="IPR000167">
    <property type="entry name" value="Dehydrin"/>
</dbReference>
<gene>
    <name evidence="4" type="ORF">HHK36_010186</name>
</gene>
<evidence type="ECO:0000313" key="5">
    <source>
        <dbReference type="Proteomes" id="UP000655225"/>
    </source>
</evidence>
<dbReference type="PROSITE" id="PS00315">
    <property type="entry name" value="DEHYDRIN_1"/>
    <property type="match status" value="1"/>
</dbReference>
<feature type="region of interest" description="Disordered" evidence="3">
    <location>
        <begin position="1"/>
        <end position="168"/>
    </location>
</feature>
<evidence type="ECO:0000256" key="3">
    <source>
        <dbReference type="SAM" id="MobiDB-lite"/>
    </source>
</evidence>
<dbReference type="GO" id="GO:0009631">
    <property type="term" value="P:cold acclimation"/>
    <property type="evidence" value="ECO:0007669"/>
    <property type="project" value="TreeGrafter"/>
</dbReference>
<comment type="caution">
    <text evidence="4">The sequence shown here is derived from an EMBL/GenBank/DDBJ whole genome shotgun (WGS) entry which is preliminary data.</text>
</comment>
<dbReference type="PROSITE" id="PS00823">
    <property type="entry name" value="DEHYDRIN_2"/>
    <property type="match status" value="1"/>
</dbReference>
<protein>
    <recommendedName>
        <fullName evidence="6">Dehydrin</fullName>
    </recommendedName>
</protein>
<reference evidence="4 5" key="1">
    <citation type="submission" date="2020-04" db="EMBL/GenBank/DDBJ databases">
        <title>Plant Genome Project.</title>
        <authorList>
            <person name="Zhang R.-G."/>
        </authorList>
    </citation>
    <scope>NUCLEOTIDE SEQUENCE [LARGE SCALE GENOMIC DNA]</scope>
    <source>
        <strain evidence="4">YNK0</strain>
        <tissue evidence="4">Leaf</tissue>
    </source>
</reference>
<evidence type="ECO:0008006" key="6">
    <source>
        <dbReference type="Google" id="ProtNLM"/>
    </source>
</evidence>
<feature type="compositionally biased region" description="Low complexity" evidence="3">
    <location>
        <begin position="15"/>
        <end position="27"/>
    </location>
</feature>
<dbReference type="Pfam" id="PF00257">
    <property type="entry name" value="Dehydrin"/>
    <property type="match status" value="1"/>
</dbReference>
<feature type="compositionally biased region" description="Gly residues" evidence="3">
    <location>
        <begin position="120"/>
        <end position="147"/>
    </location>
</feature>
<dbReference type="EMBL" id="JABCRI010000006">
    <property type="protein sequence ID" value="KAF8405284.1"/>
    <property type="molecule type" value="Genomic_DNA"/>
</dbReference>
<proteinExistence type="inferred from homology"/>
<evidence type="ECO:0000256" key="2">
    <source>
        <dbReference type="RuleBase" id="RU003995"/>
    </source>
</evidence>
<evidence type="ECO:0000313" key="4">
    <source>
        <dbReference type="EMBL" id="KAF8405284.1"/>
    </source>
</evidence>
<dbReference type="PANTHER" id="PTHR33346">
    <property type="entry name" value="DEHYDRIN XERO 2-RELATED"/>
    <property type="match status" value="1"/>
</dbReference>
<organism evidence="4 5">
    <name type="scientific">Tetracentron sinense</name>
    <name type="common">Spur-leaf</name>
    <dbReference type="NCBI Taxonomy" id="13715"/>
    <lineage>
        <taxon>Eukaryota</taxon>
        <taxon>Viridiplantae</taxon>
        <taxon>Streptophyta</taxon>
        <taxon>Embryophyta</taxon>
        <taxon>Tracheophyta</taxon>
        <taxon>Spermatophyta</taxon>
        <taxon>Magnoliopsida</taxon>
        <taxon>Trochodendrales</taxon>
        <taxon>Trochodendraceae</taxon>
        <taxon>Tetracentron</taxon>
    </lineage>
</organism>
<accession>A0A834ZDE3</accession>
<dbReference type="OMA" id="MSDMRDE"/>